<dbReference type="EMBL" id="CARXXK010000005">
    <property type="protein sequence ID" value="CAI6369047.1"/>
    <property type="molecule type" value="Genomic_DNA"/>
</dbReference>
<sequence>MLSVNIVAENPDNPVLWEISHAEVYTNSKTIKIYQILQKIEKRECDLELIFWYQESIFDVITKLIYSKIITALQQGTSKPGEIVKSIQKCIELPTDVTDSFTSQTYDTDEINKPIKKITDLRDSITNIILETDNSTENQNVSKFNEFTKYINSNTYDLDCVLFRSLNFYA</sequence>
<organism evidence="1 2">
    <name type="scientific">Macrosiphum euphorbiae</name>
    <name type="common">potato aphid</name>
    <dbReference type="NCBI Taxonomy" id="13131"/>
    <lineage>
        <taxon>Eukaryota</taxon>
        <taxon>Metazoa</taxon>
        <taxon>Ecdysozoa</taxon>
        <taxon>Arthropoda</taxon>
        <taxon>Hexapoda</taxon>
        <taxon>Insecta</taxon>
        <taxon>Pterygota</taxon>
        <taxon>Neoptera</taxon>
        <taxon>Paraneoptera</taxon>
        <taxon>Hemiptera</taxon>
        <taxon>Sternorrhyncha</taxon>
        <taxon>Aphidomorpha</taxon>
        <taxon>Aphidoidea</taxon>
        <taxon>Aphididae</taxon>
        <taxon>Macrosiphini</taxon>
        <taxon>Macrosiphum</taxon>
    </lineage>
</organism>
<name>A0AAV0XMH5_9HEMI</name>
<evidence type="ECO:0000313" key="1">
    <source>
        <dbReference type="EMBL" id="CAI6369047.1"/>
    </source>
</evidence>
<keyword evidence="2" id="KW-1185">Reference proteome</keyword>
<reference evidence="1 2" key="1">
    <citation type="submission" date="2023-01" db="EMBL/GenBank/DDBJ databases">
        <authorList>
            <person name="Whitehead M."/>
        </authorList>
    </citation>
    <scope>NUCLEOTIDE SEQUENCE [LARGE SCALE GENOMIC DNA]</scope>
</reference>
<dbReference type="Proteomes" id="UP001160148">
    <property type="component" value="Unassembled WGS sequence"/>
</dbReference>
<dbReference type="AlphaFoldDB" id="A0AAV0XMH5"/>
<gene>
    <name evidence="1" type="ORF">MEUPH1_LOCUS23335</name>
</gene>
<evidence type="ECO:0000313" key="2">
    <source>
        <dbReference type="Proteomes" id="UP001160148"/>
    </source>
</evidence>
<protein>
    <submittedName>
        <fullName evidence="1">Uncharacterized protein</fullName>
    </submittedName>
</protein>
<comment type="caution">
    <text evidence="1">The sequence shown here is derived from an EMBL/GenBank/DDBJ whole genome shotgun (WGS) entry which is preliminary data.</text>
</comment>
<proteinExistence type="predicted"/>
<accession>A0AAV0XMH5</accession>